<dbReference type="SUPFAM" id="SSF52540">
    <property type="entry name" value="P-loop containing nucleoside triphosphate hydrolases"/>
    <property type="match status" value="1"/>
</dbReference>
<keyword evidence="5 7" id="KW-1133">Transmembrane helix</keyword>
<evidence type="ECO:0000256" key="3">
    <source>
        <dbReference type="ARBA" id="ARBA00022741"/>
    </source>
</evidence>
<dbReference type="Pfam" id="PF00664">
    <property type="entry name" value="ABC_membrane"/>
    <property type="match status" value="1"/>
</dbReference>
<dbReference type="GO" id="GO:0005524">
    <property type="term" value="F:ATP binding"/>
    <property type="evidence" value="ECO:0007669"/>
    <property type="project" value="UniProtKB-KW"/>
</dbReference>
<feature type="transmembrane region" description="Helical" evidence="7">
    <location>
        <begin position="20"/>
        <end position="39"/>
    </location>
</feature>
<dbReference type="Gene3D" id="1.20.1560.10">
    <property type="entry name" value="ABC transporter type 1, transmembrane domain"/>
    <property type="match status" value="1"/>
</dbReference>
<dbReference type="InterPro" id="IPR003439">
    <property type="entry name" value="ABC_transporter-like_ATP-bd"/>
</dbReference>
<keyword evidence="11" id="KW-1185">Reference proteome</keyword>
<organism evidence="10 11">
    <name type="scientific">Vibrio stylophorae</name>
    <dbReference type="NCBI Taxonomy" id="659351"/>
    <lineage>
        <taxon>Bacteria</taxon>
        <taxon>Pseudomonadati</taxon>
        <taxon>Pseudomonadota</taxon>
        <taxon>Gammaproteobacteria</taxon>
        <taxon>Vibrionales</taxon>
        <taxon>Vibrionaceae</taxon>
        <taxon>Vibrio</taxon>
    </lineage>
</organism>
<dbReference type="EMBL" id="CAKLDI010000001">
    <property type="protein sequence ID" value="CAH0532802.1"/>
    <property type="molecule type" value="Genomic_DNA"/>
</dbReference>
<feature type="domain" description="ABC transporter" evidence="8">
    <location>
        <begin position="196"/>
        <end position="431"/>
    </location>
</feature>
<keyword evidence="4 10" id="KW-0067">ATP-binding</keyword>
<dbReference type="InterPro" id="IPR027417">
    <property type="entry name" value="P-loop_NTPase"/>
</dbReference>
<dbReference type="InterPro" id="IPR017871">
    <property type="entry name" value="ABC_transporter-like_CS"/>
</dbReference>
<comment type="caution">
    <text evidence="10">The sequence shown here is derived from an EMBL/GenBank/DDBJ whole genome shotgun (WGS) entry which is preliminary data.</text>
</comment>
<dbReference type="PROSITE" id="PS50893">
    <property type="entry name" value="ABC_TRANSPORTER_2"/>
    <property type="match status" value="1"/>
</dbReference>
<dbReference type="InterPro" id="IPR011527">
    <property type="entry name" value="ABC1_TM_dom"/>
</dbReference>
<keyword evidence="2 7" id="KW-0812">Transmembrane</keyword>
<evidence type="ECO:0000256" key="6">
    <source>
        <dbReference type="ARBA" id="ARBA00023136"/>
    </source>
</evidence>
<evidence type="ECO:0000259" key="9">
    <source>
        <dbReference type="PROSITE" id="PS50929"/>
    </source>
</evidence>
<dbReference type="PROSITE" id="PS50929">
    <property type="entry name" value="ABC_TM1F"/>
    <property type="match status" value="1"/>
</dbReference>
<dbReference type="PANTHER" id="PTHR43394">
    <property type="entry name" value="ATP-DEPENDENT PERMEASE MDL1, MITOCHONDRIAL"/>
    <property type="match status" value="1"/>
</dbReference>
<feature type="transmembrane region" description="Helical" evidence="7">
    <location>
        <begin position="105"/>
        <end position="124"/>
    </location>
</feature>
<dbReference type="InterPro" id="IPR039421">
    <property type="entry name" value="Type_1_exporter"/>
</dbReference>
<evidence type="ECO:0000259" key="8">
    <source>
        <dbReference type="PROSITE" id="PS50893"/>
    </source>
</evidence>
<sequence length="455" mass="50177">MALWVPLFIAGYLLFTDWRLALAALTVAPMALLASYLCLRNMAENFAQYQVVERELTNTTVEYLRNLAVMKLFGQDSERFQRLAAQLKTYYQLVEVITRRTVPGWALFCALLGANLLLLMPIAISRVATGVLSPAEVMMAVILAFGMLKPLLEVSQISQEFGQLIPSLNPLAQIYAFMPEPDSAADSSLKNLLASVQFEKLNFRYHADEAWATRDLNLSLAAGTTTVLVGPSGSGKSTLAQLLTGLISPTQGAILINQLPLSKMSQAQRAAWVVLASQQPFLFQGTLRENLMLGCKDAPDEAIATALTVAQAQTLIAELPDGLNTWVGEGGTRLSGGEKQRIALARALLSPAPVLLLDEATAFADNITQAKFYQALQRHYRHRTVLLIAHRLVGLEQADQIVMMEKGRIVAKGSHQTLLAQTPCYQQMWQQHQQAMHWQCCVTEDQEVCDDYSRA</sequence>
<dbReference type="InterPro" id="IPR003593">
    <property type="entry name" value="AAA+_ATPase"/>
</dbReference>
<dbReference type="Proteomes" id="UP000838672">
    <property type="component" value="Unassembled WGS sequence"/>
</dbReference>
<protein>
    <submittedName>
        <fullName evidence="10">Iron import ATP-binding/permease protein IrtB</fullName>
        <ecNumber evidence="10">3.6.3.-</ecNumber>
    </submittedName>
</protein>
<feature type="domain" description="ABC transmembrane type-1" evidence="9">
    <location>
        <begin position="2"/>
        <end position="163"/>
    </location>
</feature>
<dbReference type="GO" id="GO:0016787">
    <property type="term" value="F:hydrolase activity"/>
    <property type="evidence" value="ECO:0007669"/>
    <property type="project" value="UniProtKB-KW"/>
</dbReference>
<dbReference type="SMART" id="SM00382">
    <property type="entry name" value="AAA"/>
    <property type="match status" value="1"/>
</dbReference>
<dbReference type="PROSITE" id="PS00211">
    <property type="entry name" value="ABC_TRANSPORTER_1"/>
    <property type="match status" value="1"/>
</dbReference>
<reference evidence="10" key="1">
    <citation type="submission" date="2021-11" db="EMBL/GenBank/DDBJ databases">
        <authorList>
            <person name="Rodrigo-Torres L."/>
            <person name="Arahal R. D."/>
            <person name="Lucena T."/>
        </authorList>
    </citation>
    <scope>NUCLEOTIDE SEQUENCE</scope>
    <source>
        <strain evidence="10">CECT 7929</strain>
    </source>
</reference>
<accession>A0ABM8ZR72</accession>
<evidence type="ECO:0000256" key="5">
    <source>
        <dbReference type="ARBA" id="ARBA00022989"/>
    </source>
</evidence>
<evidence type="ECO:0000256" key="1">
    <source>
        <dbReference type="ARBA" id="ARBA00004651"/>
    </source>
</evidence>
<dbReference type="InterPro" id="IPR036640">
    <property type="entry name" value="ABC1_TM_sf"/>
</dbReference>
<dbReference type="Gene3D" id="3.40.50.300">
    <property type="entry name" value="P-loop containing nucleotide triphosphate hydrolases"/>
    <property type="match status" value="1"/>
</dbReference>
<evidence type="ECO:0000313" key="10">
    <source>
        <dbReference type="EMBL" id="CAH0532802.1"/>
    </source>
</evidence>
<proteinExistence type="predicted"/>
<keyword evidence="6 7" id="KW-0472">Membrane</keyword>
<keyword evidence="10" id="KW-0378">Hydrolase</keyword>
<dbReference type="Pfam" id="PF00005">
    <property type="entry name" value="ABC_tran"/>
    <property type="match status" value="1"/>
</dbReference>
<keyword evidence="3" id="KW-0547">Nucleotide-binding</keyword>
<evidence type="ECO:0000256" key="4">
    <source>
        <dbReference type="ARBA" id="ARBA00022840"/>
    </source>
</evidence>
<comment type="subcellular location">
    <subcellularLocation>
        <location evidence="1">Cell membrane</location>
        <topology evidence="1">Multi-pass membrane protein</topology>
    </subcellularLocation>
</comment>
<dbReference type="EC" id="3.6.3.-" evidence="10"/>
<gene>
    <name evidence="10" type="primary">irtB</name>
    <name evidence="10" type="ORF">VST7929_00649</name>
</gene>
<evidence type="ECO:0000256" key="7">
    <source>
        <dbReference type="SAM" id="Phobius"/>
    </source>
</evidence>
<evidence type="ECO:0000256" key="2">
    <source>
        <dbReference type="ARBA" id="ARBA00022692"/>
    </source>
</evidence>
<dbReference type="SUPFAM" id="SSF90123">
    <property type="entry name" value="ABC transporter transmembrane region"/>
    <property type="match status" value="1"/>
</dbReference>
<dbReference type="PANTHER" id="PTHR43394:SF1">
    <property type="entry name" value="ATP-BINDING CASSETTE SUB-FAMILY B MEMBER 10, MITOCHONDRIAL"/>
    <property type="match status" value="1"/>
</dbReference>
<name>A0ABM8ZR72_9VIBR</name>
<evidence type="ECO:0000313" key="11">
    <source>
        <dbReference type="Proteomes" id="UP000838672"/>
    </source>
</evidence>